<evidence type="ECO:0000256" key="2">
    <source>
        <dbReference type="SAM" id="SignalP"/>
    </source>
</evidence>
<dbReference type="VEuPathDB" id="TriTrypDB:TM35_001891010"/>
<feature type="signal peptide" evidence="2">
    <location>
        <begin position="1"/>
        <end position="22"/>
    </location>
</feature>
<accession>A0A1X0ND39</accession>
<keyword evidence="2" id="KW-0732">Signal</keyword>
<dbReference type="RefSeq" id="XP_028876720.1">
    <property type="nucleotide sequence ID" value="XM_029031987.1"/>
</dbReference>
<reference evidence="3 4" key="1">
    <citation type="submission" date="2017-03" db="EMBL/GenBank/DDBJ databases">
        <title>An alternative strategy for trypanosome survival in the mammalian bloodstream revealed through genome and transcriptome analysis of the ubiquitous bovine parasite Trypanosoma (Megatrypanum) theileri.</title>
        <authorList>
            <person name="Kelly S."/>
            <person name="Ivens A."/>
            <person name="Mott A."/>
            <person name="O'Neill E."/>
            <person name="Emms D."/>
            <person name="Macleod O."/>
            <person name="Voorheis P."/>
            <person name="Matthews J."/>
            <person name="Matthews K."/>
            <person name="Carrington M."/>
        </authorList>
    </citation>
    <scope>NUCLEOTIDE SEQUENCE [LARGE SCALE GENOMIC DNA]</scope>
    <source>
        <strain evidence="3">Edinburgh</strain>
    </source>
</reference>
<feature type="compositionally biased region" description="Polar residues" evidence="1">
    <location>
        <begin position="87"/>
        <end position="107"/>
    </location>
</feature>
<name>A0A1X0ND39_9TRYP</name>
<feature type="chain" id="PRO_5012981587" description="Mucin TcMUCII" evidence="2">
    <location>
        <begin position="23"/>
        <end position="173"/>
    </location>
</feature>
<proteinExistence type="predicted"/>
<dbReference type="Proteomes" id="UP000192257">
    <property type="component" value="Unassembled WGS sequence"/>
</dbReference>
<feature type="region of interest" description="Disordered" evidence="1">
    <location>
        <begin position="58"/>
        <end position="173"/>
    </location>
</feature>
<dbReference type="EMBL" id="NBCO01000189">
    <property type="protein sequence ID" value="ORC79982.1"/>
    <property type="molecule type" value="Genomic_DNA"/>
</dbReference>
<evidence type="ECO:0000313" key="3">
    <source>
        <dbReference type="EMBL" id="ORC79982.1"/>
    </source>
</evidence>
<comment type="caution">
    <text evidence="3">The sequence shown here is derived from an EMBL/GenBank/DDBJ whole genome shotgun (WGS) entry which is preliminary data.</text>
</comment>
<evidence type="ECO:0000313" key="4">
    <source>
        <dbReference type="Proteomes" id="UP000192257"/>
    </source>
</evidence>
<feature type="non-terminal residue" evidence="3">
    <location>
        <position position="1"/>
    </location>
</feature>
<dbReference type="GeneID" id="39991767"/>
<sequence>VRCYLLCLLTLALCCACGLVWADSPKASDALMKPSTVGVPSLVRRAIPAVAESWMVNADQELQEEGDRSDEDRHRKREHGSDKVEETTISNPSTVSRSMGSEGSLSPQEVPVNPTVQQQHPPPPLADAPLASSHGEASAEGTPGAIGVDGLPGSPGVERSDMSESSRLGKSDP</sequence>
<keyword evidence="4" id="KW-1185">Reference proteome</keyword>
<organism evidence="3 4">
    <name type="scientific">Trypanosoma theileri</name>
    <dbReference type="NCBI Taxonomy" id="67003"/>
    <lineage>
        <taxon>Eukaryota</taxon>
        <taxon>Discoba</taxon>
        <taxon>Euglenozoa</taxon>
        <taxon>Kinetoplastea</taxon>
        <taxon>Metakinetoplastina</taxon>
        <taxon>Trypanosomatida</taxon>
        <taxon>Trypanosomatidae</taxon>
        <taxon>Trypanosoma</taxon>
    </lineage>
</organism>
<gene>
    <name evidence="3" type="ORF">TM35_001891010</name>
</gene>
<dbReference type="AlphaFoldDB" id="A0A1X0ND39"/>
<feature type="compositionally biased region" description="Basic and acidic residues" evidence="1">
    <location>
        <begin position="158"/>
        <end position="173"/>
    </location>
</feature>
<protein>
    <recommendedName>
        <fullName evidence="5">Mucin TcMUCII</fullName>
    </recommendedName>
</protein>
<evidence type="ECO:0000256" key="1">
    <source>
        <dbReference type="SAM" id="MobiDB-lite"/>
    </source>
</evidence>
<evidence type="ECO:0008006" key="5">
    <source>
        <dbReference type="Google" id="ProtNLM"/>
    </source>
</evidence>
<feature type="non-terminal residue" evidence="3">
    <location>
        <position position="173"/>
    </location>
</feature>